<dbReference type="CDD" id="cd02248">
    <property type="entry name" value="Peptidase_C1A"/>
    <property type="match status" value="1"/>
</dbReference>
<dbReference type="SUPFAM" id="SSF54001">
    <property type="entry name" value="Cysteine proteinases"/>
    <property type="match status" value="1"/>
</dbReference>
<name>A0ABM4WNE7_COFAR</name>
<evidence type="ECO:0000313" key="7">
    <source>
        <dbReference type="RefSeq" id="XP_071933322.1"/>
    </source>
</evidence>
<dbReference type="Pfam" id="PF08246">
    <property type="entry name" value="Inhibitor_I29"/>
    <property type="match status" value="1"/>
</dbReference>
<dbReference type="GeneID" id="113723934"/>
<keyword evidence="2" id="KW-1015">Disulfide bond</keyword>
<feature type="chain" id="PRO_5046727195" evidence="3">
    <location>
        <begin position="27"/>
        <end position="339"/>
    </location>
</feature>
<evidence type="ECO:0000259" key="4">
    <source>
        <dbReference type="SMART" id="SM00645"/>
    </source>
</evidence>
<dbReference type="Proteomes" id="UP001652660">
    <property type="component" value="Chromosome 2c"/>
</dbReference>
<dbReference type="PANTHER" id="PTHR12411">
    <property type="entry name" value="CYSTEINE PROTEASE FAMILY C1-RELATED"/>
    <property type="match status" value="1"/>
</dbReference>
<dbReference type="RefSeq" id="XP_071933322.1">
    <property type="nucleotide sequence ID" value="XM_072077221.1"/>
</dbReference>
<organism evidence="6 7">
    <name type="scientific">Coffea arabica</name>
    <name type="common">Arabian coffee</name>
    <dbReference type="NCBI Taxonomy" id="13443"/>
    <lineage>
        <taxon>Eukaryota</taxon>
        <taxon>Viridiplantae</taxon>
        <taxon>Streptophyta</taxon>
        <taxon>Embryophyta</taxon>
        <taxon>Tracheophyta</taxon>
        <taxon>Spermatophyta</taxon>
        <taxon>Magnoliopsida</taxon>
        <taxon>eudicotyledons</taxon>
        <taxon>Gunneridae</taxon>
        <taxon>Pentapetalae</taxon>
        <taxon>asterids</taxon>
        <taxon>lamiids</taxon>
        <taxon>Gentianales</taxon>
        <taxon>Rubiaceae</taxon>
        <taxon>Ixoroideae</taxon>
        <taxon>Gardenieae complex</taxon>
        <taxon>Bertiereae - Coffeeae clade</taxon>
        <taxon>Coffeeae</taxon>
        <taxon>Coffea</taxon>
    </lineage>
</organism>
<evidence type="ECO:0000313" key="6">
    <source>
        <dbReference type="Proteomes" id="UP001652660"/>
    </source>
</evidence>
<protein>
    <submittedName>
        <fullName evidence="7">Senescence-specific cysteine protease SAG12-like</fullName>
    </submittedName>
</protein>
<dbReference type="Gene3D" id="3.90.70.10">
    <property type="entry name" value="Cysteine proteinases"/>
    <property type="match status" value="1"/>
</dbReference>
<evidence type="ECO:0000256" key="3">
    <source>
        <dbReference type="SAM" id="SignalP"/>
    </source>
</evidence>
<dbReference type="InterPro" id="IPR025660">
    <property type="entry name" value="Pept_his_AS"/>
</dbReference>
<evidence type="ECO:0000259" key="5">
    <source>
        <dbReference type="SMART" id="SM00848"/>
    </source>
</evidence>
<dbReference type="PROSITE" id="PS00640">
    <property type="entry name" value="THIOL_PROTEASE_ASN"/>
    <property type="match status" value="1"/>
</dbReference>
<dbReference type="InterPro" id="IPR025661">
    <property type="entry name" value="Pept_asp_AS"/>
</dbReference>
<comment type="similarity">
    <text evidence="1">Belongs to the peptidase C1 family.</text>
</comment>
<sequence length="339" mass="37334">MGSSILKQFVCCFLIIIISWEPQALSRMIPDVSMIERHEDWMSSYGRQYKDAAEKERRYNIFKANVKYIDFVNNAGNKPYKLAVNEFADLSNDEFKAAHIGQRNLSKTAKSSTANPLMYENVTSVPPSIDWRKKGAVTPIRDSTCGAWTIPAVDAVEGLTKIKTGKLYTLSVQEILDCDGGGHNGCEGGFTDDAFQFIKQHGLTTESNYPSKGNVGTCDTKKEDEPVAKISGYENVPVDNENALMQAVANQPVAVIVDASGMDFQFYSSGVFTGDCGTALDHGVTLVGYGTSNGKLKYWLIKNSWGVDWGEDGYMRMQRDIAAKEGLCGIAMEAKYPTK</sequence>
<dbReference type="Pfam" id="PF00112">
    <property type="entry name" value="Peptidase_C1"/>
    <property type="match status" value="1"/>
</dbReference>
<dbReference type="InterPro" id="IPR038765">
    <property type="entry name" value="Papain-like_cys_pep_sf"/>
</dbReference>
<dbReference type="InterPro" id="IPR000668">
    <property type="entry name" value="Peptidase_C1A_C"/>
</dbReference>
<evidence type="ECO:0000256" key="1">
    <source>
        <dbReference type="ARBA" id="ARBA00008455"/>
    </source>
</evidence>
<dbReference type="SMART" id="SM00848">
    <property type="entry name" value="Inhibitor_I29"/>
    <property type="match status" value="1"/>
</dbReference>
<feature type="domain" description="Cathepsin propeptide inhibitor" evidence="5">
    <location>
        <begin position="38"/>
        <end position="95"/>
    </location>
</feature>
<accession>A0ABM4WNE7</accession>
<gene>
    <name evidence="7" type="primary">LOC113723934</name>
</gene>
<reference evidence="7" key="1">
    <citation type="submission" date="2025-08" db="UniProtKB">
        <authorList>
            <consortium name="RefSeq"/>
        </authorList>
    </citation>
    <scope>IDENTIFICATION</scope>
    <source>
        <tissue evidence="7">Leaves</tissue>
    </source>
</reference>
<feature type="domain" description="Peptidase C1A papain C-terminal" evidence="4">
    <location>
        <begin position="125"/>
        <end position="338"/>
    </location>
</feature>
<dbReference type="PROSITE" id="PS00639">
    <property type="entry name" value="THIOL_PROTEASE_HIS"/>
    <property type="match status" value="1"/>
</dbReference>
<proteinExistence type="inferred from homology"/>
<dbReference type="InterPro" id="IPR013128">
    <property type="entry name" value="Peptidase_C1A"/>
</dbReference>
<feature type="signal peptide" evidence="3">
    <location>
        <begin position="1"/>
        <end position="26"/>
    </location>
</feature>
<keyword evidence="3" id="KW-0732">Signal</keyword>
<dbReference type="SMART" id="SM00645">
    <property type="entry name" value="Pept_C1"/>
    <property type="match status" value="1"/>
</dbReference>
<keyword evidence="6" id="KW-1185">Reference proteome</keyword>
<evidence type="ECO:0000256" key="2">
    <source>
        <dbReference type="ARBA" id="ARBA00023157"/>
    </source>
</evidence>
<dbReference type="InterPro" id="IPR013201">
    <property type="entry name" value="Prot_inhib_I29"/>
</dbReference>
<dbReference type="InterPro" id="IPR039417">
    <property type="entry name" value="Peptidase_C1A_papain-like"/>
</dbReference>